<dbReference type="EMBL" id="WOXT01000005">
    <property type="protein sequence ID" value="MUV15510.1"/>
    <property type="molecule type" value="Genomic_DNA"/>
</dbReference>
<dbReference type="Proteomes" id="UP000479692">
    <property type="component" value="Unassembled WGS sequence"/>
</dbReference>
<feature type="domain" description="NACHT C-terminal Alpha/Beta 2" evidence="2">
    <location>
        <begin position="1199"/>
        <end position="1279"/>
    </location>
</feature>
<organism evidence="3 4">
    <name type="scientific">Noviluteimonas gilva</name>
    <dbReference type="NCBI Taxonomy" id="2682097"/>
    <lineage>
        <taxon>Bacteria</taxon>
        <taxon>Pseudomonadati</taxon>
        <taxon>Pseudomonadota</taxon>
        <taxon>Gammaproteobacteria</taxon>
        <taxon>Lysobacterales</taxon>
        <taxon>Lysobacteraceae</taxon>
        <taxon>Noviluteimonas</taxon>
    </lineage>
</organism>
<accession>A0A7C9HP17</accession>
<sequence length="1283" mass="141480">MPLAENDLASLRRRDGWPAHPVEIPFTVRNENGTHDFTPKEWALKLEAWDELTVVAGPGTGKSTSLLQLAAAIVEAREAVAVFISLADWATYPGTPLLHSILLHASFTNQTNSAELQLLAETGDLVLILDGWNELDATSRQRARVNIHELRREFPLLRVVVSTRQQTQAPPLSGANANLGLLSHHYRLEIARAHSGDAGVARLMEAEATPGIREVIRIPLFLSAVLAGPAGQPLPATKEELLAIFVREQEARSTRKSEVLASTTHGYHREILQSLAAEGMRLESTALPEHAARAIVSAVLREQHARGLIGHPAHPGTVLDVLVAEHLLVRPDASAQAVSFQHQQFQEWFASFHVEDLMRRTHSGDSSAAIELRSDVLNWRRWDEAVLFASERLCAVGEEKVVATAAKLALDLDPVLAGNIIHACPKSWQLLRQLVTELIQKHHVAGQPDLALALVNTIAQPDFWEEVRALTGSSDTDLQSTALSAGDRFPPSLLGPDPTAWINELPDQVQVNLLIELIQRGGVSGVQLATAIAVQTSRQAALDAVAEYLYFYRHDSELVRLLESRDDAISRLIWHIDDDSFATPMLSKRLREERVYAIETASPAARLRVLLDNSFPVENREEQLHKALVDPGLDLSTHVVGSFVMVEDPEVALRAWLARLEAGLEVPYGTDRVAVENNFIVDSDAVRDILLSGPSSPRSSFAAAAAGPNIVRVLFEQYVRGGRREHPKIYDTLRAAPLASIGAALSDHCEETNLDRIGYVVELIRSEDSGEWRNRRLDNDSRASLVRYLKNSARVAITQQSRELAYEVALAIGGLADADLSDALLDLLRFDIARRQEERAQGDRGDRTMRDRSRWDFSRQYVEALSSIGGDKVVGAMLDLLAGPDFTVEAARVLVGMTDKRNLVESQFWTPASFIAANRREPTEGSARNSVTSTRIIQAVASHLAENEVELSARLMCEALRISGDDHSALVGELLSKELPASVRHRLLVYFAASGGAISATDILDQVRHFADLARGGKGTFRNGPIHDWVALFPHSDSPLLALSALGEFPVEGRAPHEQGPLLKSIESATNPDNDRLLVELAKIDPRFLRSYEWWRAAVARSNAWIAMSLIDSFADSTFDPSYLEGHLGNMTPRVVAFCLDDAMVRSRVYDLIRNLSDGPLLHMLSSAVAMAPDDDGVLLIVERISQGQRLHGQLHIAIRKLAIAEEPDEHWQGSFQLLANPVVSLRSRLFELTGRSVSTDLAAAATYALQVIERLRDDYGHAEAERRNPNPDLDNPWPLWSK</sequence>
<evidence type="ECO:0000313" key="4">
    <source>
        <dbReference type="Proteomes" id="UP000479692"/>
    </source>
</evidence>
<dbReference type="InterPro" id="IPR027417">
    <property type="entry name" value="P-loop_NTPase"/>
</dbReference>
<feature type="region of interest" description="Disordered" evidence="1">
    <location>
        <begin position="1263"/>
        <end position="1283"/>
    </location>
</feature>
<evidence type="ECO:0000313" key="3">
    <source>
        <dbReference type="EMBL" id="MUV15510.1"/>
    </source>
</evidence>
<comment type="caution">
    <text evidence="3">The sequence shown here is derived from an EMBL/GenBank/DDBJ whole genome shotgun (WGS) entry which is preliminary data.</text>
</comment>
<gene>
    <name evidence="3" type="ORF">GN331_14985</name>
</gene>
<keyword evidence="4" id="KW-1185">Reference proteome</keyword>
<feature type="compositionally biased region" description="Low complexity" evidence="1">
    <location>
        <begin position="1271"/>
        <end position="1283"/>
    </location>
</feature>
<name>A0A7C9HP17_9GAMM</name>
<proteinExistence type="predicted"/>
<protein>
    <recommendedName>
        <fullName evidence="2">NACHT C-terminal Alpha/Beta 2 domain-containing protein</fullName>
    </recommendedName>
</protein>
<evidence type="ECO:0000256" key="1">
    <source>
        <dbReference type="SAM" id="MobiDB-lite"/>
    </source>
</evidence>
<dbReference type="RefSeq" id="WP_156643098.1">
    <property type="nucleotide sequence ID" value="NZ_WOXT01000005.1"/>
</dbReference>
<dbReference type="InterPro" id="IPR054732">
    <property type="entry name" value="NCAB2"/>
</dbReference>
<reference evidence="3 4" key="1">
    <citation type="submission" date="2019-12" db="EMBL/GenBank/DDBJ databases">
        <authorList>
            <person name="Xu J."/>
        </authorList>
    </citation>
    <scope>NUCLEOTIDE SEQUENCE [LARGE SCALE GENOMIC DNA]</scope>
    <source>
        <strain evidence="3 4">HX-5-24</strain>
    </source>
</reference>
<evidence type="ECO:0000259" key="2">
    <source>
        <dbReference type="Pfam" id="PF22726"/>
    </source>
</evidence>
<dbReference type="Gene3D" id="3.40.50.300">
    <property type="entry name" value="P-loop containing nucleotide triphosphate hydrolases"/>
    <property type="match status" value="1"/>
</dbReference>
<dbReference type="Pfam" id="PF22726">
    <property type="entry name" value="NCAB2"/>
    <property type="match status" value="1"/>
</dbReference>